<evidence type="ECO:0000256" key="1">
    <source>
        <dbReference type="SAM" id="MobiDB-lite"/>
    </source>
</evidence>
<proteinExistence type="predicted"/>
<evidence type="ECO:0000313" key="3">
    <source>
        <dbReference type="Proteomes" id="UP000325440"/>
    </source>
</evidence>
<accession>A0A5E4MLS6</accession>
<dbReference type="EMBL" id="CABPRJ010000964">
    <property type="protein sequence ID" value="VVC33193.1"/>
    <property type="molecule type" value="Genomic_DNA"/>
</dbReference>
<sequence length="314" mass="36867">MEQINYSTQNNTFQSKMSLKRVRFSQTSKKHPKVRNIKQNQKSKFRMMHRATKHFSKMAQHTLSSNSTFNQSQMIIHKSTNIRRLVLPTPIIHQDQESVFVPMRVTQNKTLELYNPSMDVREKTQTTFEQTIKIKKEPESDNEGDINNDGIEEFVEHEQLEEEIIQNFSGDIKETVQGNKFCWNYFDGIRMVTFNPVLSIKQEPMNEEFSEKSLEDTRPTFDPNISIKQEPLTEETPERSFEDTRPTFDPNINIKQEPISERAEDIENARIIQKCYDYGKFIEGKLKAFSATTRETVLFEFAKVISKAHDGFYE</sequence>
<gene>
    <name evidence="2" type="ORF">CINCED_3A002986</name>
</gene>
<feature type="compositionally biased region" description="Basic and acidic residues" evidence="1">
    <location>
        <begin position="236"/>
        <end position="246"/>
    </location>
</feature>
<organism evidence="2 3">
    <name type="scientific">Cinara cedri</name>
    <dbReference type="NCBI Taxonomy" id="506608"/>
    <lineage>
        <taxon>Eukaryota</taxon>
        <taxon>Metazoa</taxon>
        <taxon>Ecdysozoa</taxon>
        <taxon>Arthropoda</taxon>
        <taxon>Hexapoda</taxon>
        <taxon>Insecta</taxon>
        <taxon>Pterygota</taxon>
        <taxon>Neoptera</taxon>
        <taxon>Paraneoptera</taxon>
        <taxon>Hemiptera</taxon>
        <taxon>Sternorrhyncha</taxon>
        <taxon>Aphidomorpha</taxon>
        <taxon>Aphidoidea</taxon>
        <taxon>Aphididae</taxon>
        <taxon>Lachninae</taxon>
        <taxon>Cinara</taxon>
    </lineage>
</organism>
<dbReference type="AlphaFoldDB" id="A0A5E4MLS6"/>
<protein>
    <submittedName>
        <fullName evidence="2">Uncharacterized protein</fullName>
    </submittedName>
</protein>
<reference evidence="2 3" key="1">
    <citation type="submission" date="2019-08" db="EMBL/GenBank/DDBJ databases">
        <authorList>
            <person name="Alioto T."/>
            <person name="Alioto T."/>
            <person name="Gomez Garrido J."/>
        </authorList>
    </citation>
    <scope>NUCLEOTIDE SEQUENCE [LARGE SCALE GENOMIC DNA]</scope>
</reference>
<name>A0A5E4MLS6_9HEMI</name>
<evidence type="ECO:0000313" key="2">
    <source>
        <dbReference type="EMBL" id="VVC33193.1"/>
    </source>
</evidence>
<feature type="region of interest" description="Disordered" evidence="1">
    <location>
        <begin position="211"/>
        <end position="250"/>
    </location>
</feature>
<dbReference type="Proteomes" id="UP000325440">
    <property type="component" value="Unassembled WGS sequence"/>
</dbReference>
<keyword evidence="3" id="KW-1185">Reference proteome</keyword>